<accession>A0A644Z500</accession>
<dbReference type="HAMAP" id="MF_00974">
    <property type="entry name" value="DNA_primase_DnaG"/>
    <property type="match status" value="1"/>
</dbReference>
<evidence type="ECO:0000256" key="11">
    <source>
        <dbReference type="ARBA" id="ARBA00023125"/>
    </source>
</evidence>
<dbReference type="AlphaFoldDB" id="A0A644Z500"/>
<keyword evidence="2" id="KW-0240">DNA-directed RNA polymerase</keyword>
<evidence type="ECO:0000259" key="14">
    <source>
        <dbReference type="PROSITE" id="PS50880"/>
    </source>
</evidence>
<keyword evidence="10" id="KW-0460">Magnesium</keyword>
<evidence type="ECO:0000256" key="7">
    <source>
        <dbReference type="ARBA" id="ARBA00022723"/>
    </source>
</evidence>
<evidence type="ECO:0000256" key="6">
    <source>
        <dbReference type="ARBA" id="ARBA00022705"/>
    </source>
</evidence>
<dbReference type="GO" id="GO:0003677">
    <property type="term" value="F:DNA binding"/>
    <property type="evidence" value="ECO:0007669"/>
    <property type="project" value="UniProtKB-KW"/>
</dbReference>
<dbReference type="GO" id="GO:0003899">
    <property type="term" value="F:DNA-directed RNA polymerase activity"/>
    <property type="evidence" value="ECO:0007669"/>
    <property type="project" value="InterPro"/>
</dbReference>
<dbReference type="InterPro" id="IPR006171">
    <property type="entry name" value="TOPRIM_dom"/>
</dbReference>
<dbReference type="Gene3D" id="3.90.580.10">
    <property type="entry name" value="Zinc finger, CHC2-type domain"/>
    <property type="match status" value="1"/>
</dbReference>
<dbReference type="PANTHER" id="PTHR30313">
    <property type="entry name" value="DNA PRIMASE"/>
    <property type="match status" value="1"/>
</dbReference>
<keyword evidence="7" id="KW-0479">Metal-binding</keyword>
<evidence type="ECO:0000256" key="3">
    <source>
        <dbReference type="ARBA" id="ARBA00022515"/>
    </source>
</evidence>
<dbReference type="SUPFAM" id="SSF57783">
    <property type="entry name" value="Zinc beta-ribbon"/>
    <property type="match status" value="1"/>
</dbReference>
<evidence type="ECO:0000256" key="8">
    <source>
        <dbReference type="ARBA" id="ARBA00022771"/>
    </source>
</evidence>
<evidence type="ECO:0000256" key="12">
    <source>
        <dbReference type="ARBA" id="ARBA00023163"/>
    </source>
</evidence>
<dbReference type="FunFam" id="3.90.980.10:FF:000001">
    <property type="entry name" value="DNA primase"/>
    <property type="match status" value="1"/>
</dbReference>
<dbReference type="InterPro" id="IPR030846">
    <property type="entry name" value="DnaG_bac"/>
</dbReference>
<dbReference type="GO" id="GO:0008270">
    <property type="term" value="F:zinc ion binding"/>
    <property type="evidence" value="ECO:0007669"/>
    <property type="project" value="UniProtKB-KW"/>
</dbReference>
<keyword evidence="11" id="KW-0238">DNA-binding</keyword>
<dbReference type="PANTHER" id="PTHR30313:SF2">
    <property type="entry name" value="DNA PRIMASE"/>
    <property type="match status" value="1"/>
</dbReference>
<evidence type="ECO:0000256" key="9">
    <source>
        <dbReference type="ARBA" id="ARBA00022833"/>
    </source>
</evidence>
<dbReference type="GO" id="GO:0005737">
    <property type="term" value="C:cytoplasm"/>
    <property type="evidence" value="ECO:0007669"/>
    <property type="project" value="TreeGrafter"/>
</dbReference>
<dbReference type="PIRSF" id="PIRSF002811">
    <property type="entry name" value="DnaG"/>
    <property type="match status" value="1"/>
</dbReference>
<dbReference type="EMBL" id="VSSQ01007462">
    <property type="protein sequence ID" value="MPM35995.1"/>
    <property type="molecule type" value="Genomic_DNA"/>
</dbReference>
<dbReference type="FunFam" id="3.40.1360.10:FF:000002">
    <property type="entry name" value="DNA primase"/>
    <property type="match status" value="1"/>
</dbReference>
<keyword evidence="4 15" id="KW-0808">Transferase</keyword>
<dbReference type="Gene3D" id="3.90.980.10">
    <property type="entry name" value="DNA primase, catalytic core, N-terminal domain"/>
    <property type="match status" value="1"/>
</dbReference>
<dbReference type="SMART" id="SM00400">
    <property type="entry name" value="ZnF_CHCC"/>
    <property type="match status" value="1"/>
</dbReference>
<feature type="region of interest" description="Disordered" evidence="13">
    <location>
        <begin position="424"/>
        <end position="454"/>
    </location>
</feature>
<dbReference type="Gene3D" id="1.10.860.10">
    <property type="entry name" value="DNAb Helicase, Chain A"/>
    <property type="match status" value="1"/>
</dbReference>
<comment type="caution">
    <text evidence="15">The sequence shown here is derived from an EMBL/GenBank/DDBJ whole genome shotgun (WGS) entry which is preliminary data.</text>
</comment>
<dbReference type="EC" id="2.7.7.-" evidence="15"/>
<dbReference type="InterPro" id="IPR037068">
    <property type="entry name" value="DNA_primase_core_N_sf"/>
</dbReference>
<dbReference type="GO" id="GO:1990077">
    <property type="term" value="C:primosome complex"/>
    <property type="evidence" value="ECO:0007669"/>
    <property type="project" value="UniProtKB-KW"/>
</dbReference>
<evidence type="ECO:0000256" key="13">
    <source>
        <dbReference type="SAM" id="MobiDB-lite"/>
    </source>
</evidence>
<evidence type="ECO:0000256" key="4">
    <source>
        <dbReference type="ARBA" id="ARBA00022679"/>
    </source>
</evidence>
<keyword evidence="5 15" id="KW-0548">Nucleotidyltransferase</keyword>
<dbReference type="InterPro" id="IPR019475">
    <property type="entry name" value="DNA_primase_DnaB-bd"/>
</dbReference>
<dbReference type="InterPro" id="IPR034151">
    <property type="entry name" value="TOPRIM_DnaG_bac"/>
</dbReference>
<evidence type="ECO:0000256" key="5">
    <source>
        <dbReference type="ARBA" id="ARBA00022695"/>
    </source>
</evidence>
<dbReference type="GO" id="GO:0000428">
    <property type="term" value="C:DNA-directed RNA polymerase complex"/>
    <property type="evidence" value="ECO:0007669"/>
    <property type="project" value="UniProtKB-KW"/>
</dbReference>
<dbReference type="InterPro" id="IPR006295">
    <property type="entry name" value="DNA_primase_DnaG"/>
</dbReference>
<dbReference type="Pfam" id="PF08275">
    <property type="entry name" value="DNAG_N"/>
    <property type="match status" value="1"/>
</dbReference>
<keyword evidence="9" id="KW-0862">Zinc</keyword>
<dbReference type="InterPro" id="IPR050219">
    <property type="entry name" value="DnaG_primase"/>
</dbReference>
<gene>
    <name evidence="15" type="primary">dnaG_40</name>
    <name evidence="15" type="ORF">SDC9_82590</name>
</gene>
<dbReference type="Gene3D" id="3.40.1360.10">
    <property type="match status" value="1"/>
</dbReference>
<dbReference type="CDD" id="cd03364">
    <property type="entry name" value="TOPRIM_DnaG_primases"/>
    <property type="match status" value="1"/>
</dbReference>
<evidence type="ECO:0000256" key="10">
    <source>
        <dbReference type="ARBA" id="ARBA00022842"/>
    </source>
</evidence>
<evidence type="ECO:0000313" key="15">
    <source>
        <dbReference type="EMBL" id="MPM35995.1"/>
    </source>
</evidence>
<keyword evidence="3" id="KW-0639">Primosome</keyword>
<feature type="domain" description="Toprim" evidence="14">
    <location>
        <begin position="257"/>
        <end position="338"/>
    </location>
</feature>
<evidence type="ECO:0000256" key="2">
    <source>
        <dbReference type="ARBA" id="ARBA00022478"/>
    </source>
</evidence>
<keyword evidence="8" id="KW-0863">Zinc-finger</keyword>
<dbReference type="InterPro" id="IPR013264">
    <property type="entry name" value="DNAG_N"/>
</dbReference>
<feature type="compositionally biased region" description="Basic and acidic residues" evidence="13">
    <location>
        <begin position="442"/>
        <end position="454"/>
    </location>
</feature>
<evidence type="ECO:0000256" key="1">
    <source>
        <dbReference type="ARBA" id="ARBA00001947"/>
    </source>
</evidence>
<dbReference type="InterPro" id="IPR036977">
    <property type="entry name" value="DNA_primase_Znf_CHC2"/>
</dbReference>
<proteinExistence type="inferred from homology"/>
<keyword evidence="12" id="KW-0804">Transcription</keyword>
<dbReference type="SUPFAM" id="SSF56731">
    <property type="entry name" value="DNA primase core"/>
    <property type="match status" value="1"/>
</dbReference>
<organism evidence="15">
    <name type="scientific">bioreactor metagenome</name>
    <dbReference type="NCBI Taxonomy" id="1076179"/>
    <lineage>
        <taxon>unclassified sequences</taxon>
        <taxon>metagenomes</taxon>
        <taxon>ecological metagenomes</taxon>
    </lineage>
</organism>
<sequence>MAYPESWLNELIGKNDIVSVVSAYVDLKPKGRRLWGLCPVHGEKTASFSVSPDRQLYYCFGCHIGGSVIQFIMDVERLTFPEAVEFLANRVGMAMPEEVNDAEMMRVRAKRERLSEACKLAARFYMETLLGEAGGPGRAYLKRRGITSDSVRRFGIGFAPPEWEALKNFLGEKGYSPEELVEAGLLVKNDQSGRTYDAYRGRLIFPILSASGRVIGFGARVLNNEEKPKYINTGDTLLYNKRNNLYGLNQQKSGKLSDLVIVEGYTDVIGLYEAGVTNAVASLGTALTTQQARLLKRYVSTVYIAYDGDAAGQNATIRGLDILTTEGLSVRVIVFPDEQDPDEFVREHGKEAFDVLKENALSLNAFKLESMARAYDLSKENEREQYAMSACKFIATLTPVERERYYQQLSKKTGYSIETLKAQGATTRRDGIQPSSANVPLKKPEPRVRTAPVDNERTRAESALLCMMLHSKEAAMLVSDCGCDKPFGDEATRAFARALTSAYERGETPNLPLLIANMEKEHAERITAALREETECADAEKAARDCIRRIEKCDLLAEMEEIKAQLAEPSLSAGEREKKLREMQKLNQRMRGL</sequence>
<dbReference type="GO" id="GO:0006269">
    <property type="term" value="P:DNA replication, synthesis of primer"/>
    <property type="evidence" value="ECO:0007669"/>
    <property type="project" value="UniProtKB-KW"/>
</dbReference>
<dbReference type="Pfam" id="PF10410">
    <property type="entry name" value="DnaB_bind"/>
    <property type="match status" value="1"/>
</dbReference>
<dbReference type="FunFam" id="3.90.580.10:FF:000001">
    <property type="entry name" value="DNA primase"/>
    <property type="match status" value="1"/>
</dbReference>
<dbReference type="NCBIfam" id="TIGR01391">
    <property type="entry name" value="dnaG"/>
    <property type="match status" value="1"/>
</dbReference>
<dbReference type="SMART" id="SM00493">
    <property type="entry name" value="TOPRIM"/>
    <property type="match status" value="1"/>
</dbReference>
<protein>
    <submittedName>
        <fullName evidence="15">DNA primase</fullName>
        <ecNumber evidence="15">2.7.7.-</ecNumber>
    </submittedName>
</protein>
<dbReference type="Pfam" id="PF13155">
    <property type="entry name" value="Toprim_2"/>
    <property type="match status" value="1"/>
</dbReference>
<dbReference type="Pfam" id="PF01807">
    <property type="entry name" value="Zn_ribbon_DnaG"/>
    <property type="match status" value="1"/>
</dbReference>
<dbReference type="InterPro" id="IPR002694">
    <property type="entry name" value="Znf_CHC2"/>
</dbReference>
<dbReference type="PROSITE" id="PS50880">
    <property type="entry name" value="TOPRIM"/>
    <property type="match status" value="1"/>
</dbReference>
<dbReference type="InterPro" id="IPR016136">
    <property type="entry name" value="DNA_helicase_N/primase_C"/>
</dbReference>
<comment type="cofactor">
    <cofactor evidence="1">
        <name>Zn(2+)</name>
        <dbReference type="ChEBI" id="CHEBI:29105"/>
    </cofactor>
</comment>
<keyword evidence="6" id="KW-0235">DNA replication</keyword>
<name>A0A644Z500_9ZZZZ</name>
<reference evidence="15" key="1">
    <citation type="submission" date="2019-08" db="EMBL/GenBank/DDBJ databases">
        <authorList>
            <person name="Kucharzyk K."/>
            <person name="Murdoch R.W."/>
            <person name="Higgins S."/>
            <person name="Loffler F."/>
        </authorList>
    </citation>
    <scope>NUCLEOTIDE SEQUENCE</scope>
</reference>